<evidence type="ECO:0000313" key="2">
    <source>
        <dbReference type="EMBL" id="VEJ45247.1"/>
    </source>
</evidence>
<dbReference type="Pfam" id="PF09669">
    <property type="entry name" value="Phage_pRha"/>
    <property type="match status" value="1"/>
</dbReference>
<gene>
    <name evidence="2" type="ORF">NCTC12905_00896</name>
</gene>
<dbReference type="InterPro" id="IPR005039">
    <property type="entry name" value="Ant_C"/>
</dbReference>
<proteinExistence type="predicted"/>
<sequence>MTNLIYLNQNQIDNQNKINDSTVQTMSSVEIAELCGKRHDHVMRDVKKMLEEISAPKFGGADFLGSYIDEQKKPRPCYHLPKRECLILISGYSTTLRAKIIDRWQQLEEQLAAPKIDYSKPEALLGVLNHLQSQIDQQNSMIAELEPKAMALDHLQRSEGLLGIREAAKDLGVAPNDLSGFLRRNKWVYKMGPDSPSLPYQDKINRGLMDCVLTTIKTLDGRDKIVSSVKITSKGMAKLAKEIKKQTIH</sequence>
<reference evidence="2 3" key="1">
    <citation type="submission" date="2018-12" db="EMBL/GenBank/DDBJ databases">
        <authorList>
            <consortium name="Pathogen Informatics"/>
        </authorList>
    </citation>
    <scope>NUCLEOTIDE SEQUENCE [LARGE SCALE GENOMIC DNA]</scope>
    <source>
        <strain evidence="2 3">NCTC12905</strain>
    </source>
</reference>
<accession>A0A3S5C0F2</accession>
<protein>
    <submittedName>
        <fullName evidence="2">Uncharacterized phage-encoded protein</fullName>
    </submittedName>
</protein>
<dbReference type="Pfam" id="PF03374">
    <property type="entry name" value="ANT"/>
    <property type="match status" value="1"/>
</dbReference>
<dbReference type="GO" id="GO:0003677">
    <property type="term" value="F:DNA binding"/>
    <property type="evidence" value="ECO:0007669"/>
    <property type="project" value="InterPro"/>
</dbReference>
<dbReference type="AlphaFoldDB" id="A0A3S5C0F2"/>
<dbReference type="Proteomes" id="UP000274201">
    <property type="component" value="Chromosome"/>
</dbReference>
<dbReference type="RefSeq" id="WP_234924834.1">
    <property type="nucleotide sequence ID" value="NZ_LR134529.1"/>
</dbReference>
<dbReference type="EMBL" id="LR134529">
    <property type="protein sequence ID" value="VEJ45247.1"/>
    <property type="molecule type" value="Genomic_DNA"/>
</dbReference>
<feature type="domain" description="Antirepressor protein C-terminal" evidence="1">
    <location>
        <begin position="142"/>
        <end position="245"/>
    </location>
</feature>
<evidence type="ECO:0000313" key="3">
    <source>
        <dbReference type="Proteomes" id="UP000274201"/>
    </source>
</evidence>
<evidence type="ECO:0000259" key="1">
    <source>
        <dbReference type="Pfam" id="PF03374"/>
    </source>
</evidence>
<dbReference type="InterPro" id="IPR014054">
    <property type="entry name" value="Phage_regulatory_Rha"/>
</dbReference>
<organism evidence="2 3">
    <name type="scientific">Bartonella vinsonii</name>
    <name type="common">Rochalimaea vinsonii</name>
    <dbReference type="NCBI Taxonomy" id="33047"/>
    <lineage>
        <taxon>Bacteria</taxon>
        <taxon>Pseudomonadati</taxon>
        <taxon>Pseudomonadota</taxon>
        <taxon>Alphaproteobacteria</taxon>
        <taxon>Hyphomicrobiales</taxon>
        <taxon>Bartonellaceae</taxon>
        <taxon>Bartonella</taxon>
    </lineage>
</organism>
<name>A0A3S5C0F2_BARVI</name>